<dbReference type="InterPro" id="IPR018065">
    <property type="entry name" value="Ribosomal_eL34_CS"/>
</dbReference>
<evidence type="ECO:0000256" key="1">
    <source>
        <dbReference type="ARBA" id="ARBA00009875"/>
    </source>
</evidence>
<keyword evidence="3" id="KW-0687">Ribonucleoprotein</keyword>
<dbReference type="GO" id="GO:0005840">
    <property type="term" value="C:ribosome"/>
    <property type="evidence" value="ECO:0007669"/>
    <property type="project" value="UniProtKB-KW"/>
</dbReference>
<dbReference type="PROSITE" id="PS01145">
    <property type="entry name" value="RIBOSOMAL_L34E"/>
    <property type="match status" value="1"/>
</dbReference>
<dbReference type="EMBL" id="HBKR01018927">
    <property type="protein sequence ID" value="CAE2307765.1"/>
    <property type="molecule type" value="Transcribed_RNA"/>
</dbReference>
<evidence type="ECO:0000256" key="2">
    <source>
        <dbReference type="ARBA" id="ARBA00022980"/>
    </source>
</evidence>
<dbReference type="GO" id="GO:1990904">
    <property type="term" value="C:ribonucleoprotein complex"/>
    <property type="evidence" value="ECO:0007669"/>
    <property type="project" value="UniProtKB-KW"/>
</dbReference>
<keyword evidence="2" id="KW-0689">Ribosomal protein</keyword>
<dbReference type="Gene3D" id="6.20.370.70">
    <property type="match status" value="1"/>
</dbReference>
<sequence>MVQRVHYRRKLHYNTRSNRTTLAKTPGGKISVHYLKKSVKGPHTPKTLGHKRLPGTKCLRIVDAKNKSKRFKTVNRAYGGVLNHKQVHDRILRAFVCEEQKLSKKTLRRRS</sequence>
<dbReference type="GO" id="GO:0006412">
    <property type="term" value="P:translation"/>
    <property type="evidence" value="ECO:0007669"/>
    <property type="project" value="InterPro"/>
</dbReference>
<protein>
    <recommendedName>
        <fullName evidence="5">60S ribosomal protein L34</fullName>
    </recommendedName>
</protein>
<comment type="similarity">
    <text evidence="1">Belongs to the eukaryotic ribosomal protein eL34 family.</text>
</comment>
<proteinExistence type="inferred from homology"/>
<dbReference type="AlphaFoldDB" id="A0A7S4KWS8"/>
<evidence type="ECO:0008006" key="5">
    <source>
        <dbReference type="Google" id="ProtNLM"/>
    </source>
</evidence>
<organism evidence="4">
    <name type="scientific">Paramoeba aestuarina</name>
    <dbReference type="NCBI Taxonomy" id="180227"/>
    <lineage>
        <taxon>Eukaryota</taxon>
        <taxon>Amoebozoa</taxon>
        <taxon>Discosea</taxon>
        <taxon>Flabellinia</taxon>
        <taxon>Dactylopodida</taxon>
        <taxon>Paramoebidae</taxon>
        <taxon>Paramoeba</taxon>
    </lineage>
</organism>
<evidence type="ECO:0000256" key="3">
    <source>
        <dbReference type="ARBA" id="ARBA00023274"/>
    </source>
</evidence>
<dbReference type="InterPro" id="IPR008195">
    <property type="entry name" value="Ribosomal_eL34"/>
</dbReference>
<dbReference type="InterPro" id="IPR038562">
    <property type="entry name" value="Ribosomal_eL34_C_sf"/>
</dbReference>
<dbReference type="GO" id="GO:0003735">
    <property type="term" value="F:structural constituent of ribosome"/>
    <property type="evidence" value="ECO:0007669"/>
    <property type="project" value="InterPro"/>
</dbReference>
<dbReference type="PANTHER" id="PTHR10759">
    <property type="entry name" value="60S RIBOSOMAL PROTEIN L34"/>
    <property type="match status" value="1"/>
</dbReference>
<reference evidence="4" key="1">
    <citation type="submission" date="2021-01" db="EMBL/GenBank/DDBJ databases">
        <authorList>
            <person name="Corre E."/>
            <person name="Pelletier E."/>
            <person name="Niang G."/>
            <person name="Scheremetjew M."/>
            <person name="Finn R."/>
            <person name="Kale V."/>
            <person name="Holt S."/>
            <person name="Cochrane G."/>
            <person name="Meng A."/>
            <person name="Brown T."/>
            <person name="Cohen L."/>
        </authorList>
    </citation>
    <scope>NUCLEOTIDE SEQUENCE</scope>
    <source>
        <strain evidence="4">SoJaBio B1-5/56/2</strain>
    </source>
</reference>
<accession>A0A7S4KWS8</accession>
<gene>
    <name evidence="4" type="ORF">NAES01612_LOCUS12418</name>
</gene>
<dbReference type="Pfam" id="PF01199">
    <property type="entry name" value="Ribosomal_L34e"/>
    <property type="match status" value="1"/>
</dbReference>
<evidence type="ECO:0000313" key="4">
    <source>
        <dbReference type="EMBL" id="CAE2307765.1"/>
    </source>
</evidence>
<dbReference type="PRINTS" id="PR01250">
    <property type="entry name" value="RIBOSOMALL34"/>
</dbReference>
<name>A0A7S4KWS8_9EUKA</name>
<dbReference type="Gene3D" id="6.20.340.10">
    <property type="match status" value="1"/>
</dbReference>